<dbReference type="PROSITE" id="PS51740">
    <property type="entry name" value="SPOVT_ABRB"/>
    <property type="match status" value="1"/>
</dbReference>
<dbReference type="PANTHER" id="PTHR37550">
    <property type="entry name" value="ANTITOXIN VAPB1"/>
    <property type="match status" value="1"/>
</dbReference>
<dbReference type="EMBL" id="CP136921">
    <property type="protein sequence ID" value="WOO33282.1"/>
    <property type="molecule type" value="Genomic_DNA"/>
</dbReference>
<dbReference type="InterPro" id="IPR037914">
    <property type="entry name" value="SpoVT-AbrB_sf"/>
</dbReference>
<evidence type="ECO:0000313" key="4">
    <source>
        <dbReference type="EMBL" id="WOO33282.1"/>
    </source>
</evidence>
<dbReference type="InterPro" id="IPR007159">
    <property type="entry name" value="SpoVT-AbrB_dom"/>
</dbReference>
<dbReference type="Gene3D" id="2.10.260.10">
    <property type="match status" value="1"/>
</dbReference>
<dbReference type="RefSeq" id="WP_317702649.1">
    <property type="nucleotide sequence ID" value="NZ_CP136921.1"/>
</dbReference>
<sequence length="85" mass="9830">MSGLAIAKIFMNGRSQAVRLPKEFRFDTDEVTVERQEDGAVLLRPRRATQDEWWAALEDLLGRFEGMPDEIERDKTPPRDVPGWD</sequence>
<evidence type="ECO:0000259" key="3">
    <source>
        <dbReference type="PROSITE" id="PS51740"/>
    </source>
</evidence>
<keyword evidence="5" id="KW-1185">Reference proteome</keyword>
<evidence type="ECO:0000313" key="5">
    <source>
        <dbReference type="Proteomes" id="UP001303211"/>
    </source>
</evidence>
<dbReference type="InterPro" id="IPR051734">
    <property type="entry name" value="VapB_TA_antitoxins"/>
</dbReference>
<keyword evidence="2 4" id="KW-0238">DNA-binding</keyword>
<evidence type="ECO:0000256" key="2">
    <source>
        <dbReference type="PROSITE-ProRule" id="PRU01076"/>
    </source>
</evidence>
<dbReference type="SMART" id="SM00966">
    <property type="entry name" value="SpoVT_AbrB"/>
    <property type="match status" value="1"/>
</dbReference>
<gene>
    <name evidence="4" type="ORF">P4826_04130</name>
</gene>
<dbReference type="PANTHER" id="PTHR37550:SF3">
    <property type="entry name" value="ANTITOXIN VAPB1"/>
    <property type="match status" value="1"/>
</dbReference>
<dbReference type="GO" id="GO:0003677">
    <property type="term" value="F:DNA binding"/>
    <property type="evidence" value="ECO:0007669"/>
    <property type="project" value="UniProtKB-KW"/>
</dbReference>
<accession>A0ABZ0J4U2</accession>
<name>A0ABZ0J4U2_9BURK</name>
<dbReference type="Pfam" id="PF04014">
    <property type="entry name" value="MazE_antitoxin"/>
    <property type="match status" value="1"/>
</dbReference>
<reference evidence="4 5" key="1">
    <citation type="submission" date="2023-03" db="EMBL/GenBank/DDBJ databases">
        <title>Diaphorobacter basophil sp. nov., isolated from a sewage-treatment plant.</title>
        <authorList>
            <person name="Yang K."/>
        </authorList>
    </citation>
    <scope>NUCLEOTIDE SEQUENCE [LARGE SCALE GENOMIC DNA]</scope>
    <source>
        <strain evidence="4 5">Y-1</strain>
    </source>
</reference>
<protein>
    <submittedName>
        <fullName evidence="4">AbrB/MazE/SpoVT family DNA-binding domain-containing protein</fullName>
    </submittedName>
</protein>
<organism evidence="4 5">
    <name type="scientific">Diaphorobacter limosus</name>
    <dbReference type="NCBI Taxonomy" id="3036128"/>
    <lineage>
        <taxon>Bacteria</taxon>
        <taxon>Pseudomonadati</taxon>
        <taxon>Pseudomonadota</taxon>
        <taxon>Betaproteobacteria</taxon>
        <taxon>Burkholderiales</taxon>
        <taxon>Comamonadaceae</taxon>
        <taxon>Diaphorobacter</taxon>
    </lineage>
</organism>
<evidence type="ECO:0000256" key="1">
    <source>
        <dbReference type="ARBA" id="ARBA00007924"/>
    </source>
</evidence>
<dbReference type="SUPFAM" id="SSF89447">
    <property type="entry name" value="AbrB/MazE/MraZ-like"/>
    <property type="match status" value="1"/>
</dbReference>
<feature type="domain" description="SpoVT-AbrB" evidence="3">
    <location>
        <begin position="7"/>
        <end position="48"/>
    </location>
</feature>
<comment type="similarity">
    <text evidence="1">Belongs to the VapB family.</text>
</comment>
<dbReference type="Proteomes" id="UP001303211">
    <property type="component" value="Chromosome"/>
</dbReference>
<proteinExistence type="inferred from homology"/>